<dbReference type="CDD" id="cd04301">
    <property type="entry name" value="NAT_SF"/>
    <property type="match status" value="1"/>
</dbReference>
<evidence type="ECO:0000259" key="3">
    <source>
        <dbReference type="PROSITE" id="PS51186"/>
    </source>
</evidence>
<dbReference type="PROSITE" id="PS51186">
    <property type="entry name" value="GNAT"/>
    <property type="match status" value="1"/>
</dbReference>
<dbReference type="InterPro" id="IPR056935">
    <property type="entry name" value="Rv0428c-like_C"/>
</dbReference>
<dbReference type="InterPro" id="IPR016181">
    <property type="entry name" value="Acyl_CoA_acyltransferase"/>
</dbReference>
<dbReference type="SUPFAM" id="SSF55729">
    <property type="entry name" value="Acyl-CoA N-acyltransferases (Nat)"/>
    <property type="match status" value="1"/>
</dbReference>
<dbReference type="Pfam" id="PF24553">
    <property type="entry name" value="Rv0428c_C"/>
    <property type="match status" value="1"/>
</dbReference>
<dbReference type="Gene3D" id="3.40.630.30">
    <property type="match status" value="1"/>
</dbReference>
<keyword evidence="1" id="KW-0808">Transferase</keyword>
<dbReference type="InterPro" id="IPR000182">
    <property type="entry name" value="GNAT_dom"/>
</dbReference>
<dbReference type="AlphaFoldDB" id="A0A2A6E465"/>
<name>A0A2A6E465_9BACL</name>
<evidence type="ECO:0000256" key="2">
    <source>
        <dbReference type="ARBA" id="ARBA00023315"/>
    </source>
</evidence>
<evidence type="ECO:0000256" key="1">
    <source>
        <dbReference type="ARBA" id="ARBA00022679"/>
    </source>
</evidence>
<evidence type="ECO:0000313" key="4">
    <source>
        <dbReference type="EMBL" id="PDO11616.1"/>
    </source>
</evidence>
<protein>
    <recommendedName>
        <fullName evidence="3">N-acetyltransferase domain-containing protein</fullName>
    </recommendedName>
</protein>
<dbReference type="GO" id="GO:0016747">
    <property type="term" value="F:acyltransferase activity, transferring groups other than amino-acyl groups"/>
    <property type="evidence" value="ECO:0007669"/>
    <property type="project" value="InterPro"/>
</dbReference>
<keyword evidence="2" id="KW-0012">Acyltransferase</keyword>
<dbReference type="PANTHER" id="PTHR43420:SF12">
    <property type="entry name" value="N-ACETYLTRANSFERASE DOMAIN-CONTAINING PROTEIN"/>
    <property type="match status" value="1"/>
</dbReference>
<gene>
    <name evidence="4" type="ORF">BLM47_00355</name>
</gene>
<evidence type="ECO:0000313" key="5">
    <source>
        <dbReference type="Proteomes" id="UP000243688"/>
    </source>
</evidence>
<dbReference type="InterPro" id="IPR050680">
    <property type="entry name" value="YpeA/RimI_acetyltransf"/>
</dbReference>
<sequence length="263" mass="29178">MSDNRDRFADVARLERLAADAWPAQERSALGDWLMRIDPCPASKRVNSVLAAGPYPANDWLERAIAFYANRGRPCRFQISAASPADLDLQLAEAGFLQETPCLVWTAPIPLPESAGDDSDDKICIDRITVDVVPEPLQQWLNDWSRLEDHAADLREAYAAIVRRIPPPAAYAIARSTDGTTIGVASAVAQGGWLGLFNLVVSSQHRRRGTGAMLIRSLADWGARAGCRAAYLQVLADNEPAQRLYRKLGFRPAYAYHYRELRF</sequence>
<proteinExistence type="predicted"/>
<reference evidence="4 5" key="1">
    <citation type="submission" date="2016-12" db="EMBL/GenBank/DDBJ databases">
        <title>Candidatus Reconcilibacillus cellulovorans genome.</title>
        <authorList>
            <person name="Kolinko S."/>
            <person name="Wu Y.-W."/>
            <person name="Tachea F."/>
            <person name="Denzel E."/>
            <person name="Hiras J."/>
            <person name="Baecker N."/>
            <person name="Chan L.J."/>
            <person name="Eichorst S.A."/>
            <person name="Frey D."/>
            <person name="Adams P.D."/>
            <person name="Pray T."/>
            <person name="Tanjore D."/>
            <person name="Petzold C.J."/>
            <person name="Gladden J.M."/>
            <person name="Simmons B.A."/>
            <person name="Singer S.W."/>
        </authorList>
    </citation>
    <scope>NUCLEOTIDE SEQUENCE [LARGE SCALE GENOMIC DNA]</scope>
    <source>
        <strain evidence="4">JTherm</strain>
    </source>
</reference>
<accession>A0A2A6E465</accession>
<organism evidence="4 5">
    <name type="scientific">Candidatus Reconcilbacillus cellulovorans</name>
    <dbReference type="NCBI Taxonomy" id="1906605"/>
    <lineage>
        <taxon>Bacteria</taxon>
        <taxon>Bacillati</taxon>
        <taxon>Bacillota</taxon>
        <taxon>Bacilli</taxon>
        <taxon>Bacillales</taxon>
        <taxon>Paenibacillaceae</taxon>
        <taxon>Candidatus Reconcilbacillus</taxon>
    </lineage>
</organism>
<comment type="caution">
    <text evidence="4">The sequence shown here is derived from an EMBL/GenBank/DDBJ whole genome shotgun (WGS) entry which is preliminary data.</text>
</comment>
<feature type="domain" description="N-acetyltransferase" evidence="3">
    <location>
        <begin position="123"/>
        <end position="263"/>
    </location>
</feature>
<dbReference type="Proteomes" id="UP000243688">
    <property type="component" value="Unassembled WGS sequence"/>
</dbReference>
<dbReference type="PANTHER" id="PTHR43420">
    <property type="entry name" value="ACETYLTRANSFERASE"/>
    <property type="match status" value="1"/>
</dbReference>
<dbReference type="EMBL" id="MOXJ01000001">
    <property type="protein sequence ID" value="PDO11616.1"/>
    <property type="molecule type" value="Genomic_DNA"/>
</dbReference>